<dbReference type="InterPro" id="IPR040775">
    <property type="entry name" value="Tail_spike_N"/>
</dbReference>
<evidence type="ECO:0000313" key="7">
    <source>
        <dbReference type="Proteomes" id="UP001296237"/>
    </source>
</evidence>
<dbReference type="EMBL" id="OY757088">
    <property type="protein sequence ID" value="CAK1257716.1"/>
    <property type="molecule type" value="Genomic_DNA"/>
</dbReference>
<keyword evidence="3" id="KW-0946">Virion</keyword>
<dbReference type="InterPro" id="IPR005604">
    <property type="entry name" value="Phage_T7_tail_fibre-like_N"/>
</dbReference>
<evidence type="ECO:0000259" key="5">
    <source>
        <dbReference type="Pfam" id="PF18668"/>
    </source>
</evidence>
<proteinExistence type="predicted"/>
<feature type="domain" description="Bacteriophage T7 tail fibre protein-like N-terminal" evidence="4">
    <location>
        <begin position="3"/>
        <end position="106"/>
    </location>
</feature>
<keyword evidence="7" id="KW-1185">Reference proteome</keyword>
<evidence type="ECO:0000256" key="1">
    <source>
        <dbReference type="ARBA" id="ARBA00004328"/>
    </source>
</evidence>
<dbReference type="Gene3D" id="2.10.10.80">
    <property type="match status" value="1"/>
</dbReference>
<dbReference type="Proteomes" id="UP001296237">
    <property type="component" value="Chromosome"/>
</dbReference>
<reference evidence="6" key="1">
    <citation type="submission" date="2023-10" db="EMBL/GenBank/DDBJ databases">
        <authorList>
            <person name="Robby Concha-Eloko"/>
            <person name="Pilar Barberan- Martinez"/>
            <person name="Rafael Sanjuan"/>
            <person name="Pilar Domingo-Calap"/>
        </authorList>
    </citation>
    <scope>NUCLEOTIDE SEQUENCE</scope>
</reference>
<sequence length="727" mass="79114">MINMAYSWQESVKPAGTQDIQCDIEYLDKSYIHVYLDGAETTAFTWTSTTNIRLNSALSADTAVLLIRKTEREYLYIEFASGAPFIEVNVDSQNKQFLHLAQELVEGRAIPGFYGNISMNGYRITNLEDPEDTQDAATKGYVDGLHDAVVARADAQFARTLRVPESSVNLLPPAAARSWTSLGFDGSGQPVVQDPAGTGLWGYVPAVGSFEQGSQLDQRFEVLLWESTDEYWRWDGAMPKVVLPGSTPATAGGTGKGKWIDVTDATLRRDLASSEEGRGGDLVKANEAHTVSDILRRMRTLGDVGAGRPVWGYDTTNDVKIYNAQAGEGADDIMMNGGFFLARKFRGTSRFAVASGIRGGRASVDDSGAFRAQVVSVSSSLGIANYGLHDGVSDYADALLPALESWETVASATYTANTVTISPETYSETLKNILKGDVIRTRHSSRYWGTVQSVNQQTGVITVDMWALKDNPDLTPENDGSGFYLNFIDKVWADNKNVIVQPNSAGLYATVGEFGALVQKAGMGYVNGMDMVLLSGSTQDATAAFLSRSGASGFAWLYGYNAQGNRFNYYSDEGSVTPYVGFMEKSNAIVGMKFRNKNTYSMAWTNSSDLTAVNPSALTTIIGPAGHVFRQPERILTISTSGMLNQFYPTTYVTAAGITITMPDITQMPVAGYVFKVRLFLAGTYTFNTYQGQTTINGNPQLTVTTTAGRQTIEIQFDGTFWQAFTR</sequence>
<feature type="domain" description="Tail spike TSP1/Gp66 N-terminal" evidence="5">
    <location>
        <begin position="207"/>
        <end position="264"/>
    </location>
</feature>
<comment type="subcellular location">
    <subcellularLocation>
        <location evidence="1">Virion</location>
    </subcellularLocation>
</comment>
<protein>
    <submittedName>
        <fullName evidence="6">Tail fiber protein</fullName>
    </submittedName>
</protein>
<name>A0AAD2GPN8_9CAUD</name>
<dbReference type="Pfam" id="PF18668">
    <property type="entry name" value="Tail_spike_N"/>
    <property type="match status" value="1"/>
</dbReference>
<dbReference type="Pfam" id="PF03906">
    <property type="entry name" value="Phage_T7_tail"/>
    <property type="match status" value="1"/>
</dbReference>
<evidence type="ECO:0000256" key="2">
    <source>
        <dbReference type="ARBA" id="ARBA00022732"/>
    </source>
</evidence>
<evidence type="ECO:0000259" key="4">
    <source>
        <dbReference type="Pfam" id="PF03906"/>
    </source>
</evidence>
<keyword evidence="2" id="KW-1227">Viral tail protein</keyword>
<gene>
    <name evidence="6" type="ORF">K72PH164C2_LOCUS55</name>
</gene>
<evidence type="ECO:0000256" key="3">
    <source>
        <dbReference type="ARBA" id="ARBA00022844"/>
    </source>
</evidence>
<dbReference type="GO" id="GO:0098015">
    <property type="term" value="C:virus tail"/>
    <property type="evidence" value="ECO:0007669"/>
    <property type="project" value="UniProtKB-KW"/>
</dbReference>
<evidence type="ECO:0000313" key="6">
    <source>
        <dbReference type="EMBL" id="CAK1257716.1"/>
    </source>
</evidence>
<organism evidence="6 7">
    <name type="scientific">Klebsiella phage vB_Kpl_K72PH164C2</name>
    <dbReference type="NCBI Taxonomy" id="3071646"/>
    <lineage>
        <taxon>Viruses</taxon>
        <taxon>Duplodnaviria</taxon>
        <taxon>Heunggongvirae</taxon>
        <taxon>Uroviricota</taxon>
        <taxon>Caudoviricetes</taxon>
        <taxon>Autographivirales</taxon>
        <taxon>Autoscriptoviridae</taxon>
        <taxon>Slopekvirinae</taxon>
        <taxon>Drulisvirus</taxon>
        <taxon>Drulisvirus K72PH164C2</taxon>
    </lineage>
</organism>
<accession>A0AAD2GPN8</accession>